<evidence type="ECO:0000256" key="5">
    <source>
        <dbReference type="ARBA" id="ARBA00022801"/>
    </source>
</evidence>
<dbReference type="STRING" id="571298.SAMN04488026_109915"/>
<keyword evidence="6" id="KW-0460">Magnesium</keyword>
<keyword evidence="4" id="KW-0255">Endonuclease</keyword>
<feature type="domain" description="RNA-binding protein AU-1/Ribonuclease E/G" evidence="8">
    <location>
        <begin position="105"/>
        <end position="200"/>
    </location>
</feature>
<evidence type="ECO:0000313" key="9">
    <source>
        <dbReference type="EMBL" id="SDL63410.1"/>
    </source>
</evidence>
<keyword evidence="10" id="KW-1185">Reference proteome</keyword>
<dbReference type="GO" id="GO:0005737">
    <property type="term" value="C:cytoplasm"/>
    <property type="evidence" value="ECO:0007669"/>
    <property type="project" value="TreeGrafter"/>
</dbReference>
<evidence type="ECO:0000259" key="8">
    <source>
        <dbReference type="Pfam" id="PF10150"/>
    </source>
</evidence>
<dbReference type="PANTHER" id="PTHR30001:SF1">
    <property type="entry name" value="RIBONUCLEASE E_G-LIKE PROTEIN, CHLOROPLASTIC"/>
    <property type="match status" value="1"/>
</dbReference>
<dbReference type="GO" id="GO:0004540">
    <property type="term" value="F:RNA nuclease activity"/>
    <property type="evidence" value="ECO:0007669"/>
    <property type="project" value="InterPro"/>
</dbReference>
<dbReference type="AlphaFoldDB" id="A0A1G9LNB1"/>
<gene>
    <name evidence="9" type="ORF">SAMN04488026_109915</name>
</gene>
<organism evidence="9 10">
    <name type="scientific">Aliiruegeria lutimaris</name>
    <dbReference type="NCBI Taxonomy" id="571298"/>
    <lineage>
        <taxon>Bacteria</taxon>
        <taxon>Pseudomonadati</taxon>
        <taxon>Pseudomonadota</taxon>
        <taxon>Alphaproteobacteria</taxon>
        <taxon>Rhodobacterales</taxon>
        <taxon>Roseobacteraceae</taxon>
        <taxon>Aliiruegeria</taxon>
    </lineage>
</organism>
<dbReference type="Pfam" id="PF10150">
    <property type="entry name" value="RNase_E_G"/>
    <property type="match status" value="2"/>
</dbReference>
<dbReference type="GO" id="GO:0003723">
    <property type="term" value="F:RNA binding"/>
    <property type="evidence" value="ECO:0007669"/>
    <property type="project" value="UniProtKB-KW"/>
</dbReference>
<evidence type="ECO:0000256" key="3">
    <source>
        <dbReference type="ARBA" id="ARBA00022723"/>
    </source>
</evidence>
<dbReference type="OrthoDB" id="9804278at2"/>
<dbReference type="InterPro" id="IPR004659">
    <property type="entry name" value="RNase_E/G"/>
</dbReference>
<evidence type="ECO:0000313" key="10">
    <source>
        <dbReference type="Proteomes" id="UP000199382"/>
    </source>
</evidence>
<dbReference type="GO" id="GO:0006364">
    <property type="term" value="P:rRNA processing"/>
    <property type="evidence" value="ECO:0007669"/>
    <property type="project" value="TreeGrafter"/>
</dbReference>
<comment type="cofactor">
    <cofactor evidence="1">
        <name>Mg(2+)</name>
        <dbReference type="ChEBI" id="CHEBI:18420"/>
    </cofactor>
</comment>
<dbReference type="RefSeq" id="WP_093164136.1">
    <property type="nucleotide sequence ID" value="NZ_FNEK01000099.1"/>
</dbReference>
<evidence type="ECO:0000256" key="1">
    <source>
        <dbReference type="ARBA" id="ARBA00001946"/>
    </source>
</evidence>
<keyword evidence="2" id="KW-0540">Nuclease</keyword>
<evidence type="ECO:0000256" key="4">
    <source>
        <dbReference type="ARBA" id="ARBA00022759"/>
    </source>
</evidence>
<dbReference type="Proteomes" id="UP000199382">
    <property type="component" value="Unassembled WGS sequence"/>
</dbReference>
<evidence type="ECO:0000256" key="6">
    <source>
        <dbReference type="ARBA" id="ARBA00022842"/>
    </source>
</evidence>
<dbReference type="GO" id="GO:0046872">
    <property type="term" value="F:metal ion binding"/>
    <property type="evidence" value="ECO:0007669"/>
    <property type="project" value="UniProtKB-KW"/>
</dbReference>
<accession>A0A1G9LNB1</accession>
<sequence length="348" mass="37354">MKGTSVFLDHIAGRPAAARMVDGKLEDFLVDPPEGGPNPIGTIFRAVVDRPIKGQGGVFVRLPDGETGFLRHAKGLATGQAVLVQTTGFAEPGKAGPMTQKLLFKSKYAIVTPDAPGHNISRQIKDDERRAALKFLAEDVMEGSAYGLILRSETESAEDEEIAEDIAEMRALAEEILANTQGDPELLLDGADAHAVAWREWGNPDEIETSPGCFESRGILDALAASIGPQVPLPGGGSILIEPTRALIAVDVNSGTDFSPAAALKANIEAARALPRFLRLRGLGGQITIDFAPLSKKDRRQMEQVLRTAFRNDPIETALAGWTPLGNFEAQRKRERLPLDAAILKALQ</sequence>
<keyword evidence="7" id="KW-0694">RNA-binding</keyword>
<dbReference type="EMBL" id="FNEK01000099">
    <property type="protein sequence ID" value="SDL63410.1"/>
    <property type="molecule type" value="Genomic_DNA"/>
</dbReference>
<evidence type="ECO:0000256" key="2">
    <source>
        <dbReference type="ARBA" id="ARBA00022722"/>
    </source>
</evidence>
<dbReference type="InterPro" id="IPR019307">
    <property type="entry name" value="RNA-bd_AU-1/RNase_E/G"/>
</dbReference>
<dbReference type="GO" id="GO:0004519">
    <property type="term" value="F:endonuclease activity"/>
    <property type="evidence" value="ECO:0007669"/>
    <property type="project" value="UniProtKB-KW"/>
</dbReference>
<keyword evidence="5" id="KW-0378">Hydrolase</keyword>
<feature type="domain" description="RNA-binding protein AU-1/Ribonuclease E/G" evidence="8">
    <location>
        <begin position="213"/>
        <end position="334"/>
    </location>
</feature>
<evidence type="ECO:0000256" key="7">
    <source>
        <dbReference type="ARBA" id="ARBA00022884"/>
    </source>
</evidence>
<dbReference type="GO" id="GO:0016787">
    <property type="term" value="F:hydrolase activity"/>
    <property type="evidence" value="ECO:0007669"/>
    <property type="project" value="UniProtKB-KW"/>
</dbReference>
<protein>
    <submittedName>
        <fullName evidence="9">Ribonuclease, Rne/Rng family</fullName>
    </submittedName>
</protein>
<name>A0A1G9LNB1_9RHOB</name>
<reference evidence="9 10" key="1">
    <citation type="submission" date="2016-10" db="EMBL/GenBank/DDBJ databases">
        <authorList>
            <person name="de Groot N.N."/>
        </authorList>
    </citation>
    <scope>NUCLEOTIDE SEQUENCE [LARGE SCALE GENOMIC DNA]</scope>
    <source>
        <strain evidence="9 10">DSM 25294</strain>
    </source>
</reference>
<keyword evidence="3" id="KW-0479">Metal-binding</keyword>
<proteinExistence type="predicted"/>
<dbReference type="PANTHER" id="PTHR30001">
    <property type="entry name" value="RIBONUCLEASE"/>
    <property type="match status" value="1"/>
</dbReference>